<accession>A0ABQ4UBH8</accession>
<evidence type="ECO:0000256" key="1">
    <source>
        <dbReference type="SAM" id="MobiDB-lite"/>
    </source>
</evidence>
<organism evidence="2 3">
    <name type="scientific">Methylorubrum aminovorans</name>
    <dbReference type="NCBI Taxonomy" id="269069"/>
    <lineage>
        <taxon>Bacteria</taxon>
        <taxon>Pseudomonadati</taxon>
        <taxon>Pseudomonadota</taxon>
        <taxon>Alphaproteobacteria</taxon>
        <taxon>Hyphomicrobiales</taxon>
        <taxon>Methylobacteriaceae</taxon>
        <taxon>Methylorubrum</taxon>
    </lineage>
</organism>
<sequence>MSGPDTTPEKLPDSPPLPESVRDHLGHELRGVLTETAPEPRFLGDEPSAVPEKFEPQIRRLETRLKTHEEGTEAVEQALDRILDAFGVAPHEDAGDRK</sequence>
<reference evidence="2" key="2">
    <citation type="submission" date="2021-08" db="EMBL/GenBank/DDBJ databases">
        <authorList>
            <person name="Tani A."/>
            <person name="Ola A."/>
            <person name="Ogura Y."/>
            <person name="Katsura K."/>
            <person name="Hayashi T."/>
        </authorList>
    </citation>
    <scope>NUCLEOTIDE SEQUENCE</scope>
    <source>
        <strain evidence="2">NBRC 15686</strain>
    </source>
</reference>
<comment type="caution">
    <text evidence="2">The sequence shown here is derived from an EMBL/GenBank/DDBJ whole genome shotgun (WGS) entry which is preliminary data.</text>
</comment>
<feature type="region of interest" description="Disordered" evidence="1">
    <location>
        <begin position="1"/>
        <end position="26"/>
    </location>
</feature>
<evidence type="ECO:0000313" key="3">
    <source>
        <dbReference type="Proteomes" id="UP001055039"/>
    </source>
</evidence>
<reference evidence="2" key="1">
    <citation type="journal article" date="2021" name="Front. Microbiol.">
        <title>Comprehensive Comparative Genomics and Phenotyping of Methylobacterium Species.</title>
        <authorList>
            <person name="Alessa O."/>
            <person name="Ogura Y."/>
            <person name="Fujitani Y."/>
            <person name="Takami H."/>
            <person name="Hayashi T."/>
            <person name="Sahin N."/>
            <person name="Tani A."/>
        </authorList>
    </citation>
    <scope>NUCLEOTIDE SEQUENCE</scope>
    <source>
        <strain evidence="2">NBRC 15686</strain>
    </source>
</reference>
<dbReference type="EMBL" id="BPRC01000001">
    <property type="protein sequence ID" value="GJE63125.1"/>
    <property type="molecule type" value="Genomic_DNA"/>
</dbReference>
<proteinExistence type="predicted"/>
<dbReference type="Proteomes" id="UP001055039">
    <property type="component" value="Unassembled WGS sequence"/>
</dbReference>
<dbReference type="RefSeq" id="WP_238221861.1">
    <property type="nucleotide sequence ID" value="NZ_BAAADH010000020.1"/>
</dbReference>
<keyword evidence="3" id="KW-1185">Reference proteome</keyword>
<name>A0ABQ4UBH8_9HYPH</name>
<protein>
    <submittedName>
        <fullName evidence="2">Uncharacterized protein</fullName>
    </submittedName>
</protein>
<gene>
    <name evidence="2" type="ORF">LNAOJCKE_0317</name>
</gene>
<evidence type="ECO:0000313" key="2">
    <source>
        <dbReference type="EMBL" id="GJE63125.1"/>
    </source>
</evidence>